<reference evidence="1 2" key="1">
    <citation type="submission" date="2017-05" db="EMBL/GenBank/DDBJ databases">
        <title>The Genome Sequence of Enterococcus faecium 7H8_DIV0219.</title>
        <authorList>
            <consortium name="The Broad Institute Genomics Platform"/>
            <consortium name="The Broad Institute Genomic Center for Infectious Diseases"/>
            <person name="Earl A."/>
            <person name="Manson A."/>
            <person name="Schwartman J."/>
            <person name="Gilmore M."/>
            <person name="Abouelleil A."/>
            <person name="Cao P."/>
            <person name="Chapman S."/>
            <person name="Cusick C."/>
            <person name="Shea T."/>
            <person name="Young S."/>
            <person name="Neafsey D."/>
            <person name="Nusbaum C."/>
            <person name="Birren B."/>
        </authorList>
    </citation>
    <scope>NUCLEOTIDE SEQUENCE [LARGE SCALE GENOMIC DNA]</scope>
    <source>
        <strain evidence="1 2">7H8_DIV0219</strain>
    </source>
</reference>
<dbReference type="AlphaFoldDB" id="A0A242BJH6"/>
<evidence type="ECO:0000313" key="1">
    <source>
        <dbReference type="EMBL" id="OTN95182.1"/>
    </source>
</evidence>
<gene>
    <name evidence="1" type="ORF">A5810_001431</name>
</gene>
<dbReference type="Proteomes" id="UP000194885">
    <property type="component" value="Unassembled WGS sequence"/>
</dbReference>
<protein>
    <submittedName>
        <fullName evidence="1">Uncharacterized protein</fullName>
    </submittedName>
</protein>
<accession>A0A242BJH6</accession>
<dbReference type="EMBL" id="NGKW01000002">
    <property type="protein sequence ID" value="OTN95182.1"/>
    <property type="molecule type" value="Genomic_DNA"/>
</dbReference>
<comment type="caution">
    <text evidence="1">The sequence shown here is derived from an EMBL/GenBank/DDBJ whole genome shotgun (WGS) entry which is preliminary data.</text>
</comment>
<evidence type="ECO:0000313" key="2">
    <source>
        <dbReference type="Proteomes" id="UP000194885"/>
    </source>
</evidence>
<proteinExistence type="predicted"/>
<sequence>MRAADLLTILTKSPKKTDYQGVFLAQDQKLIPVTRIQINESYQFIFVFEQGKAPLAMKEVFLFLMKNREKAVYYQSKEELIPLYGVKEIENKVVI</sequence>
<organism evidence="1 2">
    <name type="scientific">Enterococcus faecium</name>
    <name type="common">Streptococcus faecium</name>
    <dbReference type="NCBI Taxonomy" id="1352"/>
    <lineage>
        <taxon>Bacteria</taxon>
        <taxon>Bacillati</taxon>
        <taxon>Bacillota</taxon>
        <taxon>Bacilli</taxon>
        <taxon>Lactobacillales</taxon>
        <taxon>Enterococcaceae</taxon>
        <taxon>Enterococcus</taxon>
    </lineage>
</organism>
<name>A0A242BJH6_ENTFC</name>
<dbReference type="RefSeq" id="WP_086323302.1">
    <property type="nucleotide sequence ID" value="NZ_NGKW01000002.1"/>
</dbReference>